<name>A0A9P4M5B8_9PEZI</name>
<organism evidence="1 2">
    <name type="scientific">Rhizodiscina lignyota</name>
    <dbReference type="NCBI Taxonomy" id="1504668"/>
    <lineage>
        <taxon>Eukaryota</taxon>
        <taxon>Fungi</taxon>
        <taxon>Dikarya</taxon>
        <taxon>Ascomycota</taxon>
        <taxon>Pezizomycotina</taxon>
        <taxon>Dothideomycetes</taxon>
        <taxon>Pleosporomycetidae</taxon>
        <taxon>Aulographales</taxon>
        <taxon>Rhizodiscinaceae</taxon>
        <taxon>Rhizodiscina</taxon>
    </lineage>
</organism>
<reference evidence="1" key="1">
    <citation type="journal article" date="2020" name="Stud. Mycol.">
        <title>101 Dothideomycetes genomes: a test case for predicting lifestyles and emergence of pathogens.</title>
        <authorList>
            <person name="Haridas S."/>
            <person name="Albert R."/>
            <person name="Binder M."/>
            <person name="Bloem J."/>
            <person name="Labutti K."/>
            <person name="Salamov A."/>
            <person name="Andreopoulos B."/>
            <person name="Baker S."/>
            <person name="Barry K."/>
            <person name="Bills G."/>
            <person name="Bluhm B."/>
            <person name="Cannon C."/>
            <person name="Castanera R."/>
            <person name="Culley D."/>
            <person name="Daum C."/>
            <person name="Ezra D."/>
            <person name="Gonzalez J."/>
            <person name="Henrissat B."/>
            <person name="Kuo A."/>
            <person name="Liang C."/>
            <person name="Lipzen A."/>
            <person name="Lutzoni F."/>
            <person name="Magnuson J."/>
            <person name="Mondo S."/>
            <person name="Nolan M."/>
            <person name="Ohm R."/>
            <person name="Pangilinan J."/>
            <person name="Park H.-J."/>
            <person name="Ramirez L."/>
            <person name="Alfaro M."/>
            <person name="Sun H."/>
            <person name="Tritt A."/>
            <person name="Yoshinaga Y."/>
            <person name="Zwiers L.-H."/>
            <person name="Turgeon B."/>
            <person name="Goodwin S."/>
            <person name="Spatafora J."/>
            <person name="Crous P."/>
            <person name="Grigoriev I."/>
        </authorList>
    </citation>
    <scope>NUCLEOTIDE SEQUENCE</scope>
    <source>
        <strain evidence="1">CBS 133067</strain>
    </source>
</reference>
<dbReference type="Proteomes" id="UP000799772">
    <property type="component" value="Unassembled WGS sequence"/>
</dbReference>
<proteinExistence type="predicted"/>
<gene>
    <name evidence="1" type="ORF">NA57DRAFT_61389</name>
</gene>
<evidence type="ECO:0000313" key="1">
    <source>
        <dbReference type="EMBL" id="KAF2093684.1"/>
    </source>
</evidence>
<protein>
    <submittedName>
        <fullName evidence="1">Uncharacterized protein</fullName>
    </submittedName>
</protein>
<sequence length="214" mass="24577">MSKQNHPAWYQEWRSHLPFRRELEGYRKNQAYFGQNSKGDAQGPTTIKAFADAMRSWLRQEVKMFPINILSHPVYDEGMAPILLEALDASFITTFYMPAASLLGRASIEGWCSSELLKKLEAAAWPEGVKVLDLSQNNPKAVCMYWDGHIKIVRESKGIDLYYDALVDDLLKHCVYVFIFGPTDEEHNQQFWQTFRRVLGETRAVQPAGNHLHA</sequence>
<evidence type="ECO:0000313" key="2">
    <source>
        <dbReference type="Proteomes" id="UP000799772"/>
    </source>
</evidence>
<dbReference type="AlphaFoldDB" id="A0A9P4M5B8"/>
<keyword evidence="2" id="KW-1185">Reference proteome</keyword>
<dbReference type="EMBL" id="ML978137">
    <property type="protein sequence ID" value="KAF2093684.1"/>
    <property type="molecule type" value="Genomic_DNA"/>
</dbReference>
<comment type="caution">
    <text evidence="1">The sequence shown here is derived from an EMBL/GenBank/DDBJ whole genome shotgun (WGS) entry which is preliminary data.</text>
</comment>
<accession>A0A9P4M5B8</accession>